<gene>
    <name evidence="3" type="ORF">UC35_18095</name>
</gene>
<comment type="similarity">
    <text evidence="1">Belongs to the UPF0065 (bug) family.</text>
</comment>
<dbReference type="Proteomes" id="UP000070433">
    <property type="component" value="Chromosome"/>
</dbReference>
<reference evidence="3 4" key="1">
    <citation type="journal article" date="2014" name="Int. J. Syst. Evol. Microbiol.">
        <title>Ramlibacter solisilvae sp. nov., isolated from forest soil, and emended description of the genus Ramlibacter.</title>
        <authorList>
            <person name="Lee H.J."/>
            <person name="Lee S.H."/>
            <person name="Lee S.S."/>
            <person name="Lee J.S."/>
            <person name="Kim Y."/>
            <person name="Kim S.C."/>
            <person name="Jeon C.O."/>
        </authorList>
    </citation>
    <scope>NUCLEOTIDE SEQUENCE [LARGE SCALE GENOMIC DNA]</scope>
    <source>
        <strain evidence="3 4">5-10</strain>
    </source>
</reference>
<proteinExistence type="inferred from homology"/>
<name>A0A127JWK8_9BURK</name>
<dbReference type="InterPro" id="IPR006311">
    <property type="entry name" value="TAT_signal"/>
</dbReference>
<dbReference type="PANTHER" id="PTHR42928">
    <property type="entry name" value="TRICARBOXYLATE-BINDING PROTEIN"/>
    <property type="match status" value="1"/>
</dbReference>
<dbReference type="CDD" id="cd07012">
    <property type="entry name" value="PBP2_Bug_TTT"/>
    <property type="match status" value="1"/>
</dbReference>
<dbReference type="Gene3D" id="3.40.190.10">
    <property type="entry name" value="Periplasmic binding protein-like II"/>
    <property type="match status" value="1"/>
</dbReference>
<dbReference type="Gene3D" id="3.40.190.150">
    <property type="entry name" value="Bordetella uptake gene, domain 1"/>
    <property type="match status" value="1"/>
</dbReference>
<evidence type="ECO:0000256" key="2">
    <source>
        <dbReference type="SAM" id="SignalP"/>
    </source>
</evidence>
<dbReference type="SUPFAM" id="SSF53850">
    <property type="entry name" value="Periplasmic binding protein-like II"/>
    <property type="match status" value="1"/>
</dbReference>
<dbReference type="EMBL" id="CP010951">
    <property type="protein sequence ID" value="AMO24398.1"/>
    <property type="molecule type" value="Genomic_DNA"/>
</dbReference>
<keyword evidence="4" id="KW-1185">Reference proteome</keyword>
<dbReference type="PATRIC" id="fig|94132.3.peg.3698"/>
<protein>
    <submittedName>
        <fullName evidence="3">ABC transporter substrate-binding protein</fullName>
    </submittedName>
</protein>
<dbReference type="AlphaFoldDB" id="A0A127JWK8"/>
<evidence type="ECO:0000313" key="4">
    <source>
        <dbReference type="Proteomes" id="UP000070433"/>
    </source>
</evidence>
<dbReference type="RefSeq" id="WP_061502144.1">
    <property type="nucleotide sequence ID" value="NZ_CP010951.1"/>
</dbReference>
<accession>A0A127JWK8</accession>
<dbReference type="InterPro" id="IPR005064">
    <property type="entry name" value="BUG"/>
</dbReference>
<dbReference type="Pfam" id="PF03401">
    <property type="entry name" value="TctC"/>
    <property type="match status" value="1"/>
</dbReference>
<feature type="chain" id="PRO_5007449843" evidence="2">
    <location>
        <begin position="31"/>
        <end position="334"/>
    </location>
</feature>
<dbReference type="PANTHER" id="PTHR42928:SF5">
    <property type="entry name" value="BLR1237 PROTEIN"/>
    <property type="match status" value="1"/>
</dbReference>
<sequence>MTRHHFRRHFVNVLGAAALGLALTPFASLAQSWPTKPVRIVIGAPAGGTSDIFARVLADGMQKEWGQPVIVDAKPGGAGTIGVNELVHAPADGHTLYVAANAAVTEVPHVIRVRYDPFKDLKPLVDLGGTGLVFVGSASLTATNVAEVVSYVKANPGKVSYASYSAGTISHTMGLALNKAAGIDLSHVPYKGSPPALQDVIGGHVPLMFDGPATSIPMIKAGRIKAFAVSGPKRNPALPDVPTFAEQGYPSIDDVASMVLWIRPDVPEVVQARIREAALKVLAQPAAKARLLDFGFDQGSGAAPEALSRALRTAYDKQGATLRALGVKPQDLGS</sequence>
<feature type="signal peptide" evidence="2">
    <location>
        <begin position="1"/>
        <end position="30"/>
    </location>
</feature>
<dbReference type="OrthoDB" id="8956376at2"/>
<dbReference type="PROSITE" id="PS51318">
    <property type="entry name" value="TAT"/>
    <property type="match status" value="1"/>
</dbReference>
<evidence type="ECO:0000313" key="3">
    <source>
        <dbReference type="EMBL" id="AMO24398.1"/>
    </source>
</evidence>
<dbReference type="PIRSF" id="PIRSF017082">
    <property type="entry name" value="YflP"/>
    <property type="match status" value="1"/>
</dbReference>
<evidence type="ECO:0000256" key="1">
    <source>
        <dbReference type="ARBA" id="ARBA00006987"/>
    </source>
</evidence>
<dbReference type="InterPro" id="IPR042100">
    <property type="entry name" value="Bug_dom1"/>
</dbReference>
<keyword evidence="2" id="KW-0732">Signal</keyword>
<organism evidence="3 4">
    <name type="scientific">Ramlibacter tataouinensis</name>
    <dbReference type="NCBI Taxonomy" id="94132"/>
    <lineage>
        <taxon>Bacteria</taxon>
        <taxon>Pseudomonadati</taxon>
        <taxon>Pseudomonadota</taxon>
        <taxon>Betaproteobacteria</taxon>
        <taxon>Burkholderiales</taxon>
        <taxon>Comamonadaceae</taxon>
        <taxon>Ramlibacter</taxon>
    </lineage>
</organism>